<comment type="similarity">
    <text evidence="8 9">Belongs to the TRAP transporter small permease family.</text>
</comment>
<organism evidence="11 12">
    <name type="scientific">Pararhodospirillum oryzae</name>
    <dbReference type="NCBI Taxonomy" id="478448"/>
    <lineage>
        <taxon>Bacteria</taxon>
        <taxon>Pseudomonadati</taxon>
        <taxon>Pseudomonadota</taxon>
        <taxon>Alphaproteobacteria</taxon>
        <taxon>Rhodospirillales</taxon>
        <taxon>Rhodospirillaceae</taxon>
        <taxon>Pararhodospirillum</taxon>
    </lineage>
</organism>
<name>A0A512H4N9_9PROT</name>
<feature type="domain" description="Tripartite ATP-independent periplasmic transporters DctQ component" evidence="10">
    <location>
        <begin position="73"/>
        <end position="202"/>
    </location>
</feature>
<evidence type="ECO:0000256" key="1">
    <source>
        <dbReference type="ARBA" id="ARBA00004429"/>
    </source>
</evidence>
<evidence type="ECO:0000256" key="9">
    <source>
        <dbReference type="RuleBase" id="RU369079"/>
    </source>
</evidence>
<dbReference type="AlphaFoldDB" id="A0A512H4N9"/>
<comment type="function">
    <text evidence="9">Part of the tripartite ATP-independent periplasmic (TRAP) transport system.</text>
</comment>
<evidence type="ECO:0000256" key="4">
    <source>
        <dbReference type="ARBA" id="ARBA00022519"/>
    </source>
</evidence>
<keyword evidence="6 9" id="KW-1133">Transmembrane helix</keyword>
<gene>
    <name evidence="11" type="ORF">ROR02_05190</name>
</gene>
<dbReference type="InterPro" id="IPR055348">
    <property type="entry name" value="DctQ"/>
</dbReference>
<dbReference type="Pfam" id="PF04290">
    <property type="entry name" value="DctQ"/>
    <property type="match status" value="1"/>
</dbReference>
<comment type="subcellular location">
    <subcellularLocation>
        <location evidence="1 9">Cell inner membrane</location>
        <topology evidence="1 9">Multi-pass membrane protein</topology>
    </subcellularLocation>
</comment>
<dbReference type="GO" id="GO:0015740">
    <property type="term" value="P:C4-dicarboxylate transport"/>
    <property type="evidence" value="ECO:0007669"/>
    <property type="project" value="TreeGrafter"/>
</dbReference>
<evidence type="ECO:0000256" key="6">
    <source>
        <dbReference type="ARBA" id="ARBA00022989"/>
    </source>
</evidence>
<feature type="transmembrane region" description="Helical" evidence="9">
    <location>
        <begin position="63"/>
        <end position="85"/>
    </location>
</feature>
<evidence type="ECO:0000256" key="3">
    <source>
        <dbReference type="ARBA" id="ARBA00022475"/>
    </source>
</evidence>
<feature type="transmembrane region" description="Helical" evidence="9">
    <location>
        <begin position="35"/>
        <end position="56"/>
    </location>
</feature>
<dbReference type="GO" id="GO:0005886">
    <property type="term" value="C:plasma membrane"/>
    <property type="evidence" value="ECO:0007669"/>
    <property type="project" value="UniProtKB-SubCell"/>
</dbReference>
<evidence type="ECO:0000313" key="12">
    <source>
        <dbReference type="Proteomes" id="UP000321567"/>
    </source>
</evidence>
<protein>
    <recommendedName>
        <fullName evidence="9">TRAP transporter small permease protein</fullName>
    </recommendedName>
</protein>
<dbReference type="PANTHER" id="PTHR35011:SF2">
    <property type="entry name" value="2,3-DIKETO-L-GULONATE TRAP TRANSPORTER SMALL PERMEASE PROTEIN YIAM"/>
    <property type="match status" value="1"/>
</dbReference>
<feature type="transmembrane region" description="Helical" evidence="9">
    <location>
        <begin position="97"/>
        <end position="114"/>
    </location>
</feature>
<evidence type="ECO:0000256" key="5">
    <source>
        <dbReference type="ARBA" id="ARBA00022692"/>
    </source>
</evidence>
<evidence type="ECO:0000256" key="2">
    <source>
        <dbReference type="ARBA" id="ARBA00022448"/>
    </source>
</evidence>
<dbReference type="RefSeq" id="WP_218032748.1">
    <property type="nucleotide sequence ID" value="NZ_BJZO01000008.1"/>
</dbReference>
<dbReference type="GO" id="GO:0022857">
    <property type="term" value="F:transmembrane transporter activity"/>
    <property type="evidence" value="ECO:0007669"/>
    <property type="project" value="UniProtKB-UniRule"/>
</dbReference>
<sequence length="234" mass="25660">MIKKSLLILFGLALAATLGATTTGILPARGPERLVFYYVTLATGLAAAMVVAPAWFQKAEEAVISLCLAGSTTLVVIEVVLRYGFNYGLGWTEEMTLLTMGWMVLFGMSYGIKVGSHIGVDALVRLLPREGRRTVTLAAVVLCLFYAVLFLMGAWEYVVKVHRIGIEMKDIPVPKWVVFSVLVAGFMMLFMRFVDLLIALLQRRVDGFSLADEAHDALSLVRDDSAPASREARP</sequence>
<feature type="transmembrane region" description="Helical" evidence="9">
    <location>
        <begin position="175"/>
        <end position="194"/>
    </location>
</feature>
<keyword evidence="12" id="KW-1185">Reference proteome</keyword>
<dbReference type="Proteomes" id="UP000321567">
    <property type="component" value="Unassembled WGS sequence"/>
</dbReference>
<evidence type="ECO:0000256" key="7">
    <source>
        <dbReference type="ARBA" id="ARBA00023136"/>
    </source>
</evidence>
<reference evidence="11 12" key="1">
    <citation type="submission" date="2019-07" db="EMBL/GenBank/DDBJ databases">
        <title>Whole genome shotgun sequence of Rhodospirillum oryzae NBRC 107573.</title>
        <authorList>
            <person name="Hosoyama A."/>
            <person name="Uohara A."/>
            <person name="Ohji S."/>
            <person name="Ichikawa N."/>
        </authorList>
    </citation>
    <scope>NUCLEOTIDE SEQUENCE [LARGE SCALE GENOMIC DNA]</scope>
    <source>
        <strain evidence="11 12">NBRC 107573</strain>
    </source>
</reference>
<comment type="subunit">
    <text evidence="9">The complex comprises the extracytoplasmic solute receptor protein and the two transmembrane proteins.</text>
</comment>
<keyword evidence="5 9" id="KW-0812">Transmembrane</keyword>
<feature type="transmembrane region" description="Helical" evidence="9">
    <location>
        <begin position="135"/>
        <end position="155"/>
    </location>
</feature>
<keyword evidence="2 9" id="KW-0813">Transport</keyword>
<accession>A0A512H4N9</accession>
<evidence type="ECO:0000259" key="10">
    <source>
        <dbReference type="Pfam" id="PF04290"/>
    </source>
</evidence>
<keyword evidence="3" id="KW-1003">Cell membrane</keyword>
<comment type="caution">
    <text evidence="11">The sequence shown here is derived from an EMBL/GenBank/DDBJ whole genome shotgun (WGS) entry which is preliminary data.</text>
</comment>
<evidence type="ECO:0000313" key="11">
    <source>
        <dbReference type="EMBL" id="GEO80388.1"/>
    </source>
</evidence>
<keyword evidence="7 9" id="KW-0472">Membrane</keyword>
<evidence type="ECO:0000256" key="8">
    <source>
        <dbReference type="ARBA" id="ARBA00038436"/>
    </source>
</evidence>
<dbReference type="EMBL" id="BJZO01000008">
    <property type="protein sequence ID" value="GEO80388.1"/>
    <property type="molecule type" value="Genomic_DNA"/>
</dbReference>
<dbReference type="PANTHER" id="PTHR35011">
    <property type="entry name" value="2,3-DIKETO-L-GULONATE TRAP TRANSPORTER SMALL PERMEASE PROTEIN YIAM"/>
    <property type="match status" value="1"/>
</dbReference>
<comment type="caution">
    <text evidence="9">Lacks conserved residue(s) required for the propagation of feature annotation.</text>
</comment>
<proteinExistence type="inferred from homology"/>
<keyword evidence="4 9" id="KW-0997">Cell inner membrane</keyword>
<dbReference type="InterPro" id="IPR007387">
    <property type="entry name" value="TRAP_DctQ"/>
</dbReference>